<dbReference type="RefSeq" id="WP_085518814.1">
    <property type="nucleotide sequence ID" value="NZ_FXAW01000009.1"/>
</dbReference>
<accession>A0A1X7L9W1</accession>
<dbReference type="SUPFAM" id="SSF53448">
    <property type="entry name" value="Nucleotide-diphospho-sugar transferases"/>
    <property type="match status" value="1"/>
</dbReference>
<dbReference type="PANTHER" id="PTHR43179">
    <property type="entry name" value="RHAMNOSYLTRANSFERASE WBBL"/>
    <property type="match status" value="1"/>
</dbReference>
<dbReference type="EMBL" id="FXAW01000009">
    <property type="protein sequence ID" value="SMG50535.1"/>
    <property type="molecule type" value="Genomic_DNA"/>
</dbReference>
<dbReference type="Proteomes" id="UP000193804">
    <property type="component" value="Unassembled WGS sequence"/>
</dbReference>
<evidence type="ECO:0000313" key="3">
    <source>
        <dbReference type="Proteomes" id="UP000193804"/>
    </source>
</evidence>
<dbReference type="Gene3D" id="3.90.550.10">
    <property type="entry name" value="Spore Coat Polysaccharide Biosynthesis Protein SpsA, Chain A"/>
    <property type="match status" value="1"/>
</dbReference>
<name>A0A1X7L9W1_9BACT</name>
<dbReference type="InterPro" id="IPR001173">
    <property type="entry name" value="Glyco_trans_2-like"/>
</dbReference>
<dbReference type="InterPro" id="IPR029044">
    <property type="entry name" value="Nucleotide-diphossugar_trans"/>
</dbReference>
<keyword evidence="2" id="KW-0808">Transferase</keyword>
<evidence type="ECO:0000259" key="1">
    <source>
        <dbReference type="Pfam" id="PF00535"/>
    </source>
</evidence>
<sequence>MLDNFKSHCSQKENSPVFSIVIPTWNNLNILKNCIKAIRNHSELNHQIIVFINEGKDDTLEWVKQQEDLDYVFSPENVGICYALNSCRKLFQADYMLYLNDDMYVLPNWDKVLHDEIRSLDTKMFMLSATLIEPTDTGNSCVVVKDYGNGLDNFQEEKLLSEYKSLVKNDWSGSTWPPNIMAVDLWDLVGGLSIEYSPGMYSDPDFSKKIYEAGVKIFKGKGESLVYHFGSKSTKRLGKNTGRIQFIMKWGLSSKTFTQNFLKIGADYSSIIKETNLPQSKKIVNRLKKIYYSFK</sequence>
<gene>
    <name evidence="2" type="ORF">SAMN05661096_03685</name>
</gene>
<dbReference type="STRING" id="1028.SAMN05661096_03685"/>
<evidence type="ECO:0000313" key="2">
    <source>
        <dbReference type="EMBL" id="SMG50535.1"/>
    </source>
</evidence>
<organism evidence="2 3">
    <name type="scientific">Marivirga sericea</name>
    <dbReference type="NCBI Taxonomy" id="1028"/>
    <lineage>
        <taxon>Bacteria</taxon>
        <taxon>Pseudomonadati</taxon>
        <taxon>Bacteroidota</taxon>
        <taxon>Cytophagia</taxon>
        <taxon>Cytophagales</taxon>
        <taxon>Marivirgaceae</taxon>
        <taxon>Marivirga</taxon>
    </lineage>
</organism>
<feature type="domain" description="Glycosyltransferase 2-like" evidence="1">
    <location>
        <begin position="19"/>
        <end position="129"/>
    </location>
</feature>
<keyword evidence="3" id="KW-1185">Reference proteome</keyword>
<dbReference type="AlphaFoldDB" id="A0A1X7L9W1"/>
<dbReference type="OrthoDB" id="8936324at2"/>
<proteinExistence type="predicted"/>
<dbReference type="Pfam" id="PF00535">
    <property type="entry name" value="Glycos_transf_2"/>
    <property type="match status" value="1"/>
</dbReference>
<dbReference type="GO" id="GO:0016740">
    <property type="term" value="F:transferase activity"/>
    <property type="evidence" value="ECO:0007669"/>
    <property type="project" value="UniProtKB-KW"/>
</dbReference>
<reference evidence="3" key="1">
    <citation type="submission" date="2017-04" db="EMBL/GenBank/DDBJ databases">
        <authorList>
            <person name="Varghese N."/>
            <person name="Submissions S."/>
        </authorList>
    </citation>
    <scope>NUCLEOTIDE SEQUENCE [LARGE SCALE GENOMIC DNA]</scope>
    <source>
        <strain evidence="3">DSM 4125</strain>
    </source>
</reference>
<dbReference type="PANTHER" id="PTHR43179:SF7">
    <property type="entry name" value="RHAMNOSYLTRANSFERASE WBBL"/>
    <property type="match status" value="1"/>
</dbReference>
<protein>
    <submittedName>
        <fullName evidence="2">Glycosyltransferase, GT2 family</fullName>
    </submittedName>
</protein>